<sequence length="164" mass="16792">MPADSPLESSTRAVAPIIGVLALLAITVALAATIAVGMGFAGDGLLESSPNAAFGLEADADRSELTLEHVGGDSITVTDLELQIAVNGDRLEHQPPVPFVGANGYRGAPSGPFNPETDPEWQVGETATLRVAGTNDPTIRSGDTVSVTVVVDDTTVTRLEATAN</sequence>
<organism evidence="3 4">
    <name type="scientific">Haloterrigena salifodinae</name>
    <dbReference type="NCBI Taxonomy" id="2675099"/>
    <lineage>
        <taxon>Archaea</taxon>
        <taxon>Methanobacteriati</taxon>
        <taxon>Methanobacteriota</taxon>
        <taxon>Stenosarchaea group</taxon>
        <taxon>Halobacteria</taxon>
        <taxon>Halobacteriales</taxon>
        <taxon>Natrialbaceae</taxon>
        <taxon>Haloterrigena</taxon>
    </lineage>
</organism>
<feature type="transmembrane region" description="Helical" evidence="1">
    <location>
        <begin position="13"/>
        <end position="41"/>
    </location>
</feature>
<evidence type="ECO:0000259" key="2">
    <source>
        <dbReference type="Pfam" id="PF07790"/>
    </source>
</evidence>
<dbReference type="Pfam" id="PF07790">
    <property type="entry name" value="Pilin_N"/>
    <property type="match status" value="1"/>
</dbReference>
<dbReference type="EMBL" id="CP069188">
    <property type="protein sequence ID" value="QRV13629.1"/>
    <property type="molecule type" value="Genomic_DNA"/>
</dbReference>
<dbReference type="NCBIfam" id="TIGR02537">
    <property type="entry name" value="arch_flag_Nterm"/>
    <property type="match status" value="1"/>
</dbReference>
<dbReference type="AlphaFoldDB" id="A0A8T8DVR2"/>
<evidence type="ECO:0000256" key="1">
    <source>
        <dbReference type="SAM" id="Phobius"/>
    </source>
</evidence>
<evidence type="ECO:0000313" key="3">
    <source>
        <dbReference type="EMBL" id="QRV13629.1"/>
    </source>
</evidence>
<gene>
    <name evidence="3" type="ORF">JMJ58_11735</name>
</gene>
<dbReference type="RefSeq" id="WP_204746628.1">
    <property type="nucleotide sequence ID" value="NZ_CP069188.1"/>
</dbReference>
<keyword evidence="4" id="KW-1185">Reference proteome</keyword>
<keyword evidence="1" id="KW-0472">Membrane</keyword>
<keyword evidence="1" id="KW-1133">Transmembrane helix</keyword>
<evidence type="ECO:0000313" key="4">
    <source>
        <dbReference type="Proteomes" id="UP000637819"/>
    </source>
</evidence>
<dbReference type="KEGG" id="hsal:JMJ58_11735"/>
<dbReference type="OrthoDB" id="201989at2157"/>
<reference evidence="3 4" key="1">
    <citation type="submission" date="2021-01" db="EMBL/GenBank/DDBJ databases">
        <title>Genome Sequence and Methylation Pattern of Haloterrigena salifodinae BOL5-1, An Extremely Halophilic Archaeon from a Bolivian Salt Mine.</title>
        <authorList>
            <person name="DasSarma P."/>
            <person name="Anton B.P."/>
            <person name="DasSarma S.L."/>
            <person name="von Ehrenheim H.A.L."/>
            <person name="Martinez F.L."/>
            <person name="Guzman D."/>
            <person name="Roberts R.J."/>
            <person name="DasSarma S."/>
        </authorList>
    </citation>
    <scope>NUCLEOTIDE SEQUENCE [LARGE SCALE GENOMIC DNA]</scope>
    <source>
        <strain evidence="3 4">BOL5-1</strain>
    </source>
</reference>
<dbReference type="GeneID" id="62875805"/>
<feature type="domain" description="Archaeal Type IV pilin N-terminal" evidence="2">
    <location>
        <begin position="12"/>
        <end position="88"/>
    </location>
</feature>
<name>A0A8T8DVR2_9EURY</name>
<accession>A0A8T8DVR2</accession>
<protein>
    <submittedName>
        <fullName evidence="3">Type IV pilin N-terminal domain-containing protein</fullName>
    </submittedName>
</protein>
<dbReference type="Proteomes" id="UP000637819">
    <property type="component" value="Chromosome"/>
</dbReference>
<dbReference type="InterPro" id="IPR012859">
    <property type="entry name" value="Pilin_N_archaeal"/>
</dbReference>
<keyword evidence="1" id="KW-0812">Transmembrane</keyword>
<proteinExistence type="predicted"/>
<dbReference type="InterPro" id="IPR013373">
    <property type="entry name" value="Flagellin/pilin_N_arc"/>
</dbReference>